<protein>
    <submittedName>
        <fullName evidence="1">Uncharacterized protein</fullName>
    </submittedName>
</protein>
<gene>
    <name evidence="1" type="primary">44</name>
    <name evidence="1" type="ORF">PBI_PEAS_44</name>
</gene>
<proteinExistence type="predicted"/>
<evidence type="ECO:0000313" key="1">
    <source>
        <dbReference type="EMBL" id="AYN58731.1"/>
    </source>
</evidence>
<dbReference type="RefSeq" id="YP_009815594.1">
    <property type="nucleotide sequence ID" value="NC_048096.1"/>
</dbReference>
<evidence type="ECO:0000313" key="2">
    <source>
        <dbReference type="Proteomes" id="UP000279418"/>
    </source>
</evidence>
<dbReference type="Proteomes" id="UP000279418">
    <property type="component" value="Segment"/>
</dbReference>
<organism evidence="1 2">
    <name type="scientific">Arthrobacter phage Peas</name>
    <dbReference type="NCBI Taxonomy" id="2419965"/>
    <lineage>
        <taxon>Viruses</taxon>
        <taxon>Duplodnaviria</taxon>
        <taxon>Heunggongvirae</taxon>
        <taxon>Uroviricota</taxon>
        <taxon>Caudoviricetes</taxon>
        <taxon>Bridgettevirus</taxon>
        <taxon>Bridgettevirus peas</taxon>
    </lineage>
</organism>
<accession>A0A3G2KID8</accession>
<reference evidence="1 2" key="1">
    <citation type="submission" date="2018-09" db="EMBL/GenBank/DDBJ databases">
        <authorList>
            <person name="Divens A.M."/>
            <person name="Stoner T.H."/>
            <person name="Garlena R.A."/>
            <person name="Russell D.A."/>
            <person name="Pope W.H."/>
            <person name="Jacobs-Sera D."/>
            <person name="Hatfull G.F."/>
        </authorList>
    </citation>
    <scope>NUCLEOTIDE SEQUENCE [LARGE SCALE GENOMIC DNA]</scope>
</reference>
<dbReference type="EMBL" id="MH834623">
    <property type="protein sequence ID" value="AYN58731.1"/>
    <property type="molecule type" value="Genomic_DNA"/>
</dbReference>
<dbReference type="GeneID" id="55006820"/>
<keyword evidence="2" id="KW-1185">Reference proteome</keyword>
<name>A0A3G2KID8_9CAUD</name>
<dbReference type="KEGG" id="vg:55006820"/>
<sequence>MSQSHISTYPIGLLADIKHRRKPKRAIEYLRYHIERRNWRAVRNYFNGYLAEWHYPPEGMRHYRCGKGWTRRAALRDLGKHIIASNVEDAK</sequence>